<keyword evidence="10" id="KW-1185">Reference proteome</keyword>
<dbReference type="STRING" id="76123.AS203_10480"/>
<evidence type="ECO:0000256" key="7">
    <source>
        <dbReference type="SAM" id="Phobius"/>
    </source>
</evidence>
<dbReference type="SUPFAM" id="SSF53649">
    <property type="entry name" value="Alkaline phosphatase-like"/>
    <property type="match status" value="1"/>
</dbReference>
<feature type="transmembrane region" description="Helical" evidence="7">
    <location>
        <begin position="20"/>
        <end position="40"/>
    </location>
</feature>
<feature type="domain" description="Sulfatase N-terminal" evidence="8">
    <location>
        <begin position="273"/>
        <end position="543"/>
    </location>
</feature>
<evidence type="ECO:0000256" key="6">
    <source>
        <dbReference type="ARBA" id="ARBA00023136"/>
    </source>
</evidence>
<dbReference type="PANTHER" id="PTHR30443">
    <property type="entry name" value="INNER MEMBRANE PROTEIN"/>
    <property type="match status" value="1"/>
</dbReference>
<evidence type="ECO:0000259" key="8">
    <source>
        <dbReference type="Pfam" id="PF00884"/>
    </source>
</evidence>
<dbReference type="InterPro" id="IPR017850">
    <property type="entry name" value="Alkaline_phosphatase_core_sf"/>
</dbReference>
<dbReference type="AlphaFoldDB" id="A0A0S2KMC8"/>
<dbReference type="InterPro" id="IPR000917">
    <property type="entry name" value="Sulfatase_N"/>
</dbReference>
<feature type="transmembrane region" description="Helical" evidence="7">
    <location>
        <begin position="182"/>
        <end position="202"/>
    </location>
</feature>
<dbReference type="KEGG" id="peo:AS203_10480"/>
<name>A0A0S2KMC8_9BACT</name>
<feature type="transmembrane region" description="Helical" evidence="7">
    <location>
        <begin position="82"/>
        <end position="100"/>
    </location>
</feature>
<dbReference type="eggNOG" id="COG2194">
    <property type="taxonomic scope" value="Bacteria"/>
</dbReference>
<keyword evidence="6 7" id="KW-0472">Membrane</keyword>
<dbReference type="Proteomes" id="UP000056252">
    <property type="component" value="Chromosome"/>
</dbReference>
<evidence type="ECO:0000313" key="10">
    <source>
        <dbReference type="Proteomes" id="UP000056252"/>
    </source>
</evidence>
<feature type="transmembrane region" description="Helical" evidence="7">
    <location>
        <begin position="52"/>
        <end position="70"/>
    </location>
</feature>
<evidence type="ECO:0000256" key="5">
    <source>
        <dbReference type="ARBA" id="ARBA00022989"/>
    </source>
</evidence>
<dbReference type="OrthoDB" id="9786870at2"/>
<dbReference type="Gene3D" id="3.40.720.10">
    <property type="entry name" value="Alkaline Phosphatase, subunit A"/>
    <property type="match status" value="1"/>
</dbReference>
<evidence type="ECO:0000256" key="3">
    <source>
        <dbReference type="ARBA" id="ARBA00022679"/>
    </source>
</evidence>
<sequence>MKTLAWLGRICSWPFYPVRINASFFAFMYTLGMICAWLTVPNTRGAHLYEHLYIELFVDLYVVCVVLALIPHRVRLWVKALLYVIFYATALVDVYCFVKFDSTLTPTMLLLVGETDGREAGEFLRAYLSADIMFSSVGFVVLLMLLHVAKVFAPRLQKHLSYRSKIFLKAYQQRLHSMLNRYQSLAGVLCVGLLIYGGFATAHNKSATWKLMSGGTIGAVEHTLTDRNHAILYTPISRLLFSVYANSLASQQIHQLIAAANKVRVDSCNYRSPTIVLIIGESYGRLHSQQYGYFMPTTPRQIRRETSGLLVKYTDVVSPWNLTSFVFKNVFSMRVIGQPGQWCDYPLFPELFRKAGYHVTFLTNQFLPKVKEAVYDFSGGFFLNNPMLSKAQFDTRNDSLHAYDDGLLRDYDRVKEQNNAYNLIIFHLIGQHVQYRTRYPSDRRRFRAEDYDEKRPELNGKQKRILADYDNAVLYNDSIVDQICRRFEHQDAVVIYMPDHGEECYEGTRGFICRNHSAQIDYDLARYEFEIPFWIWCSHKYAVHHPEVFREIVMARRRRLMTDAVPHLLAYLAGIHAPAYHDEYNVLSPKYVECRPRLLKGRVNYDELKPQPMLSPNFSKGKEYSR</sequence>
<evidence type="ECO:0000313" key="9">
    <source>
        <dbReference type="EMBL" id="ALO49465.1"/>
    </source>
</evidence>
<gene>
    <name evidence="9" type="ORF">AS203_10480</name>
</gene>
<dbReference type="Pfam" id="PF00884">
    <property type="entry name" value="Sulfatase"/>
    <property type="match status" value="1"/>
</dbReference>
<keyword evidence="5 7" id="KW-1133">Transmembrane helix</keyword>
<dbReference type="InterPro" id="IPR058130">
    <property type="entry name" value="PEA_transf_C"/>
</dbReference>
<dbReference type="EMBL" id="CP013195">
    <property type="protein sequence ID" value="ALO49465.1"/>
    <property type="molecule type" value="Genomic_DNA"/>
</dbReference>
<dbReference type="InterPro" id="IPR040423">
    <property type="entry name" value="PEA_transferase"/>
</dbReference>
<protein>
    <recommendedName>
        <fullName evidence="8">Sulfatase N-terminal domain-containing protein</fullName>
    </recommendedName>
</protein>
<comment type="subcellular location">
    <subcellularLocation>
        <location evidence="1">Cell membrane</location>
        <topology evidence="1">Multi-pass membrane protein</topology>
    </subcellularLocation>
</comment>
<keyword evidence="2" id="KW-1003">Cell membrane</keyword>
<accession>A0A0S2KMC8</accession>
<evidence type="ECO:0000256" key="4">
    <source>
        <dbReference type="ARBA" id="ARBA00022692"/>
    </source>
</evidence>
<keyword evidence="4 7" id="KW-0812">Transmembrane</keyword>
<dbReference type="GO" id="GO:0016776">
    <property type="term" value="F:phosphotransferase activity, phosphate group as acceptor"/>
    <property type="evidence" value="ECO:0007669"/>
    <property type="project" value="TreeGrafter"/>
</dbReference>
<dbReference type="RefSeq" id="WP_025065224.1">
    <property type="nucleotide sequence ID" value="NZ_CP013195.1"/>
</dbReference>
<keyword evidence="3" id="KW-0808">Transferase</keyword>
<organism evidence="9 10">
    <name type="scientific">Hoylesella enoeca</name>
    <dbReference type="NCBI Taxonomy" id="76123"/>
    <lineage>
        <taxon>Bacteria</taxon>
        <taxon>Pseudomonadati</taxon>
        <taxon>Bacteroidota</taxon>
        <taxon>Bacteroidia</taxon>
        <taxon>Bacteroidales</taxon>
        <taxon>Prevotellaceae</taxon>
        <taxon>Hoylesella</taxon>
    </lineage>
</organism>
<dbReference type="CDD" id="cd16017">
    <property type="entry name" value="LptA"/>
    <property type="match status" value="1"/>
</dbReference>
<dbReference type="PANTHER" id="PTHR30443:SF2">
    <property type="entry name" value="PHOSPHOETHANOLAMINE TRANSFERASE EPTC"/>
    <property type="match status" value="1"/>
</dbReference>
<dbReference type="GO" id="GO:0005886">
    <property type="term" value="C:plasma membrane"/>
    <property type="evidence" value="ECO:0007669"/>
    <property type="project" value="UniProtKB-SubCell"/>
</dbReference>
<evidence type="ECO:0000256" key="1">
    <source>
        <dbReference type="ARBA" id="ARBA00004651"/>
    </source>
</evidence>
<reference evidence="10" key="1">
    <citation type="submission" date="2015-11" db="EMBL/GenBank/DDBJ databases">
        <authorList>
            <person name="Holder M.E."/>
            <person name="Ajami N.J."/>
            <person name="Petrosino J.F."/>
        </authorList>
    </citation>
    <scope>NUCLEOTIDE SEQUENCE [LARGE SCALE GENOMIC DNA]</scope>
    <source>
        <strain evidence="10">F0113</strain>
    </source>
</reference>
<proteinExistence type="predicted"/>
<dbReference type="GO" id="GO:0009244">
    <property type="term" value="P:lipopolysaccharide core region biosynthetic process"/>
    <property type="evidence" value="ECO:0007669"/>
    <property type="project" value="TreeGrafter"/>
</dbReference>
<evidence type="ECO:0000256" key="2">
    <source>
        <dbReference type="ARBA" id="ARBA00022475"/>
    </source>
</evidence>
<feature type="transmembrane region" description="Helical" evidence="7">
    <location>
        <begin position="132"/>
        <end position="153"/>
    </location>
</feature>